<evidence type="ECO:0000256" key="1">
    <source>
        <dbReference type="ARBA" id="ARBA00005534"/>
    </source>
</evidence>
<sequence>MVAQLVGLVIEIASLELSTPLDAVLTIPIVAALGHVACAVTHQGTNVRTMFSTEIEVRTGAEPVVHDLTREIEKFLASAGAGDGLLHVWVPHATAGLVVIETGAGSDDDLLRAIDEVLPRDDRWIHRHGSHGHGRDHVLPAFLPPYASVPVVDGALATGTWQSVCLVDTNVDNPVRHVRFSFLAG</sequence>
<dbReference type="PANTHER" id="PTHR30615:SF8">
    <property type="entry name" value="UPF0047 PROTEIN C4A8.02C"/>
    <property type="match status" value="1"/>
</dbReference>
<dbReference type="Proteomes" id="UP000186108">
    <property type="component" value="Chromosome"/>
</dbReference>
<dbReference type="NCBIfam" id="TIGR00149">
    <property type="entry name" value="TIGR00149_YjbQ"/>
    <property type="match status" value="1"/>
</dbReference>
<dbReference type="SUPFAM" id="SSF111038">
    <property type="entry name" value="YjbQ-like"/>
    <property type="match status" value="1"/>
</dbReference>
<dbReference type="PATRIC" id="fig|37919.13.peg.5520"/>
<evidence type="ECO:0000313" key="3">
    <source>
        <dbReference type="Proteomes" id="UP000186108"/>
    </source>
</evidence>
<dbReference type="Pfam" id="PF01894">
    <property type="entry name" value="YjbQ"/>
    <property type="match status" value="1"/>
</dbReference>
<comment type="similarity">
    <text evidence="1">Belongs to the UPF0047 family.</text>
</comment>
<proteinExistence type="inferred from homology"/>
<dbReference type="Gene3D" id="2.60.120.460">
    <property type="entry name" value="YjbQ-like"/>
    <property type="match status" value="1"/>
</dbReference>
<dbReference type="InterPro" id="IPR035917">
    <property type="entry name" value="YjbQ-like_sf"/>
</dbReference>
<accession>A0A1B1KBD4</accession>
<dbReference type="InterPro" id="IPR001602">
    <property type="entry name" value="UPF0047_YjbQ-like"/>
</dbReference>
<evidence type="ECO:0000313" key="2">
    <source>
        <dbReference type="EMBL" id="ANS29914.1"/>
    </source>
</evidence>
<dbReference type="AlphaFoldDB" id="A0A1B1KBD4"/>
<evidence type="ECO:0008006" key="4">
    <source>
        <dbReference type="Google" id="ProtNLM"/>
    </source>
</evidence>
<dbReference type="EMBL" id="CP009111">
    <property type="protein sequence ID" value="ANS29914.1"/>
    <property type="molecule type" value="Genomic_DNA"/>
</dbReference>
<reference evidence="2 3" key="1">
    <citation type="submission" date="2014-07" db="EMBL/GenBank/DDBJ databases">
        <authorList>
            <person name="Zhang J.E."/>
            <person name="Yang H."/>
            <person name="Guo J."/>
            <person name="Deng Z."/>
            <person name="Luo H."/>
            <person name="Luo M."/>
            <person name="Zhao B."/>
        </authorList>
    </citation>
    <scope>NUCLEOTIDE SEQUENCE [LARGE SCALE GENOMIC DNA]</scope>
    <source>
        <strain evidence="2 3">1CP</strain>
    </source>
</reference>
<dbReference type="PANTHER" id="PTHR30615">
    <property type="entry name" value="UNCHARACTERIZED PROTEIN YJBQ-RELATED"/>
    <property type="match status" value="1"/>
</dbReference>
<organism evidence="2 3">
    <name type="scientific">Rhodococcus opacus</name>
    <name type="common">Nocardia opaca</name>
    <dbReference type="NCBI Taxonomy" id="37919"/>
    <lineage>
        <taxon>Bacteria</taxon>
        <taxon>Bacillati</taxon>
        <taxon>Actinomycetota</taxon>
        <taxon>Actinomycetes</taxon>
        <taxon>Mycobacteriales</taxon>
        <taxon>Nocardiaceae</taxon>
        <taxon>Rhodococcus</taxon>
    </lineage>
</organism>
<protein>
    <recommendedName>
        <fullName evidence="4">Secondary thiamine-phosphate synthase enzyme</fullName>
    </recommendedName>
</protein>
<name>A0A1B1KBD4_RHOOP</name>
<gene>
    <name evidence="2" type="ORF">R1CP_26330</name>
</gene>